<evidence type="ECO:0000256" key="1">
    <source>
        <dbReference type="ARBA" id="ARBA00003134"/>
    </source>
</evidence>
<keyword evidence="4 8" id="KW-0694">RNA-binding</keyword>
<comment type="function">
    <text evidence="1 8">Binds directly to 16S ribosomal RNA.</text>
</comment>
<evidence type="ECO:0000256" key="7">
    <source>
        <dbReference type="ARBA" id="ARBA00035136"/>
    </source>
</evidence>
<dbReference type="InterPro" id="IPR036510">
    <property type="entry name" value="Ribosomal_bS20_sf"/>
</dbReference>
<name>A0A346XVQ9_9ACTN</name>
<evidence type="ECO:0000256" key="9">
    <source>
        <dbReference type="SAM" id="MobiDB-lite"/>
    </source>
</evidence>
<keyword evidence="11" id="KW-1185">Reference proteome</keyword>
<dbReference type="SUPFAM" id="SSF46992">
    <property type="entry name" value="Ribosomal protein S20"/>
    <property type="match status" value="1"/>
</dbReference>
<dbReference type="GO" id="GO:0005829">
    <property type="term" value="C:cytosol"/>
    <property type="evidence" value="ECO:0007669"/>
    <property type="project" value="TreeGrafter"/>
</dbReference>
<gene>
    <name evidence="8" type="primary">rpsT</name>
    <name evidence="10" type="ORF">DVS28_a1614</name>
</gene>
<dbReference type="Pfam" id="PF01649">
    <property type="entry name" value="Ribosomal_S20p"/>
    <property type="match status" value="1"/>
</dbReference>
<dbReference type="OrthoDB" id="9807974at2"/>
<dbReference type="Proteomes" id="UP000264006">
    <property type="component" value="Chromosome"/>
</dbReference>
<dbReference type="GO" id="GO:0006412">
    <property type="term" value="P:translation"/>
    <property type="evidence" value="ECO:0007669"/>
    <property type="project" value="UniProtKB-UniRule"/>
</dbReference>
<sequence>MANIQSQIKRNRQTERARTRNKAQRSDLKTFMKKFDQAVDSGDKDAATAALRDAAQKLDKAVSSGLIKKNNAANKKSRMAARANAL</sequence>
<dbReference type="NCBIfam" id="TIGR00029">
    <property type="entry name" value="S20"/>
    <property type="match status" value="1"/>
</dbReference>
<dbReference type="PANTHER" id="PTHR33398:SF1">
    <property type="entry name" value="SMALL RIBOSOMAL SUBUNIT PROTEIN BS20C"/>
    <property type="match status" value="1"/>
</dbReference>
<accession>A0A346XVQ9</accession>
<dbReference type="EMBL" id="CP031165">
    <property type="protein sequence ID" value="AXV06306.1"/>
    <property type="molecule type" value="Genomic_DNA"/>
</dbReference>
<keyword evidence="5 8" id="KW-0689">Ribosomal protein</keyword>
<evidence type="ECO:0000256" key="2">
    <source>
        <dbReference type="ARBA" id="ARBA00007634"/>
    </source>
</evidence>
<dbReference type="HAMAP" id="MF_00500">
    <property type="entry name" value="Ribosomal_bS20"/>
    <property type="match status" value="1"/>
</dbReference>
<keyword evidence="3 8" id="KW-0699">rRNA-binding</keyword>
<dbReference type="Gene3D" id="1.20.58.110">
    <property type="entry name" value="Ribosomal protein S20"/>
    <property type="match status" value="1"/>
</dbReference>
<dbReference type="GO" id="GO:0015935">
    <property type="term" value="C:small ribosomal subunit"/>
    <property type="evidence" value="ECO:0007669"/>
    <property type="project" value="TreeGrafter"/>
</dbReference>
<proteinExistence type="inferred from homology"/>
<dbReference type="InterPro" id="IPR002583">
    <property type="entry name" value="Ribosomal_bS20"/>
</dbReference>
<dbReference type="PANTHER" id="PTHR33398">
    <property type="entry name" value="30S RIBOSOMAL PROTEIN S20"/>
    <property type="match status" value="1"/>
</dbReference>
<comment type="similarity">
    <text evidence="2 8">Belongs to the bacterial ribosomal protein bS20 family.</text>
</comment>
<dbReference type="RefSeq" id="WP_114590983.1">
    <property type="nucleotide sequence ID" value="NZ_CAXIBR010000085.1"/>
</dbReference>
<keyword evidence="6 8" id="KW-0687">Ribonucleoprotein</keyword>
<reference evidence="10 11" key="1">
    <citation type="submission" date="2018-09" db="EMBL/GenBank/DDBJ databases">
        <title>Complete genome sequence of Euzebya sp. DY32-46 isolated from seawater of Pacific Ocean.</title>
        <authorList>
            <person name="Xu L."/>
            <person name="Wu Y.-H."/>
            <person name="Xu X.-W."/>
        </authorList>
    </citation>
    <scope>NUCLEOTIDE SEQUENCE [LARGE SCALE GENOMIC DNA]</scope>
    <source>
        <strain evidence="10 11">DY32-46</strain>
    </source>
</reference>
<dbReference type="AlphaFoldDB" id="A0A346XVQ9"/>
<protein>
    <recommendedName>
        <fullName evidence="7 8">Small ribosomal subunit protein bS20</fullName>
    </recommendedName>
</protein>
<evidence type="ECO:0000313" key="10">
    <source>
        <dbReference type="EMBL" id="AXV06306.1"/>
    </source>
</evidence>
<organism evidence="10 11">
    <name type="scientific">Euzebya pacifica</name>
    <dbReference type="NCBI Taxonomy" id="1608957"/>
    <lineage>
        <taxon>Bacteria</taxon>
        <taxon>Bacillati</taxon>
        <taxon>Actinomycetota</taxon>
        <taxon>Nitriliruptoria</taxon>
        <taxon>Euzebyales</taxon>
    </lineage>
</organism>
<feature type="compositionally biased region" description="Basic and acidic residues" evidence="9">
    <location>
        <begin position="12"/>
        <end position="27"/>
    </location>
</feature>
<evidence type="ECO:0000256" key="6">
    <source>
        <dbReference type="ARBA" id="ARBA00023274"/>
    </source>
</evidence>
<dbReference type="FunFam" id="1.20.58.110:FF:000001">
    <property type="entry name" value="30S ribosomal protein S20"/>
    <property type="match status" value="1"/>
</dbReference>
<evidence type="ECO:0000256" key="3">
    <source>
        <dbReference type="ARBA" id="ARBA00022730"/>
    </source>
</evidence>
<evidence type="ECO:0000256" key="4">
    <source>
        <dbReference type="ARBA" id="ARBA00022884"/>
    </source>
</evidence>
<evidence type="ECO:0000256" key="8">
    <source>
        <dbReference type="HAMAP-Rule" id="MF_00500"/>
    </source>
</evidence>
<dbReference type="GO" id="GO:0070181">
    <property type="term" value="F:small ribosomal subunit rRNA binding"/>
    <property type="evidence" value="ECO:0007669"/>
    <property type="project" value="TreeGrafter"/>
</dbReference>
<dbReference type="KEGG" id="euz:DVS28_a1614"/>
<dbReference type="GO" id="GO:0003735">
    <property type="term" value="F:structural constituent of ribosome"/>
    <property type="evidence" value="ECO:0007669"/>
    <property type="project" value="InterPro"/>
</dbReference>
<evidence type="ECO:0000313" key="11">
    <source>
        <dbReference type="Proteomes" id="UP000264006"/>
    </source>
</evidence>
<evidence type="ECO:0000256" key="5">
    <source>
        <dbReference type="ARBA" id="ARBA00022980"/>
    </source>
</evidence>
<feature type="region of interest" description="Disordered" evidence="9">
    <location>
        <begin position="1"/>
        <end position="27"/>
    </location>
</feature>